<dbReference type="Proteomes" id="UP000224460">
    <property type="component" value="Unassembled WGS sequence"/>
</dbReference>
<reference evidence="1" key="1">
    <citation type="submission" date="2017-10" db="EMBL/GenBank/DDBJ databases">
        <title>Genome sequence of cellulolytic Lachnospiraceae bacterium XHS1971 isolated from hotspring sediment.</title>
        <authorList>
            <person name="Vasudevan G."/>
            <person name="Joshi A.J."/>
            <person name="Hivarkar S."/>
            <person name="Lanjekar V.B."/>
            <person name="Dhakephalkar P.K."/>
            <person name="Dagar S."/>
        </authorList>
    </citation>
    <scope>NUCLEOTIDE SEQUENCE</scope>
    <source>
        <strain evidence="1">XHS1971</strain>
    </source>
</reference>
<keyword evidence="1" id="KW-0067">ATP-binding</keyword>
<gene>
    <name evidence="1" type="ORF">CS063_17175</name>
</gene>
<organism evidence="1 2">
    <name type="scientific">Sporanaerobium hydrogeniformans</name>
    <dbReference type="NCBI Taxonomy" id="3072179"/>
    <lineage>
        <taxon>Bacteria</taxon>
        <taxon>Bacillati</taxon>
        <taxon>Bacillota</taxon>
        <taxon>Clostridia</taxon>
        <taxon>Lachnospirales</taxon>
        <taxon>Lachnospiraceae</taxon>
        <taxon>Sporanaerobium</taxon>
    </lineage>
</organism>
<evidence type="ECO:0000313" key="2">
    <source>
        <dbReference type="Proteomes" id="UP000224460"/>
    </source>
</evidence>
<sequence length="280" mass="31302">MIGLENLTYQYNVKSPMILKGIDLQIARGEFVALVGQNGAGKTTLLRLLNGLQKPTDGRVLVNGKDTRETKTSEMAQTIGYLFQNPNHQIFCKTVYDEIAFGLKERKKEKSGIRQMDKKIQEIAELLGLQEILQTSPFHLSKGEKQRVALASILALETDILVLDEPTTGQDYKECMEIMAVVKKLNEEGTTVIMVSHDMEVVLDFAKRVVILHNGKVLEDGRTSSVLFKKESLEVAGLKPPQLFEVMLRLGDDFSGATTAEEICQVIKRRRGNETDTAVY</sequence>
<evidence type="ECO:0000313" key="1">
    <source>
        <dbReference type="EMBL" id="PHV69194.1"/>
    </source>
</evidence>
<protein>
    <submittedName>
        <fullName evidence="1">Energy-coupling factor ABC transporter ATP-binding protein</fullName>
    </submittedName>
</protein>
<dbReference type="EMBL" id="PEDL01000046">
    <property type="protein sequence ID" value="PHV69194.1"/>
    <property type="molecule type" value="Genomic_DNA"/>
</dbReference>
<keyword evidence="2" id="KW-1185">Reference proteome</keyword>
<keyword evidence="1" id="KW-0547">Nucleotide-binding</keyword>
<comment type="caution">
    <text evidence="1">The sequence shown here is derived from an EMBL/GenBank/DDBJ whole genome shotgun (WGS) entry which is preliminary data.</text>
</comment>
<accession>A0AC61D646</accession>
<proteinExistence type="predicted"/>
<name>A0AC61D646_9FIRM</name>